<keyword evidence="2" id="KW-0677">Repeat</keyword>
<dbReference type="SUPFAM" id="SSF52058">
    <property type="entry name" value="L domain-like"/>
    <property type="match status" value="1"/>
</dbReference>
<keyword evidence="1" id="KW-0433">Leucine-rich repeat</keyword>
<dbReference type="OrthoDB" id="17912at2759"/>
<protein>
    <recommendedName>
        <fullName evidence="5">Leucine-rich repeat protein 1</fullName>
    </recommendedName>
</protein>
<dbReference type="Pfam" id="PF00560">
    <property type="entry name" value="LRR_1"/>
    <property type="match status" value="1"/>
</dbReference>
<organism evidence="3 4">
    <name type="scientific">Phaedon cochleariae</name>
    <name type="common">Mustard beetle</name>
    <dbReference type="NCBI Taxonomy" id="80249"/>
    <lineage>
        <taxon>Eukaryota</taxon>
        <taxon>Metazoa</taxon>
        <taxon>Ecdysozoa</taxon>
        <taxon>Arthropoda</taxon>
        <taxon>Hexapoda</taxon>
        <taxon>Insecta</taxon>
        <taxon>Pterygota</taxon>
        <taxon>Neoptera</taxon>
        <taxon>Endopterygota</taxon>
        <taxon>Coleoptera</taxon>
        <taxon>Polyphaga</taxon>
        <taxon>Cucujiformia</taxon>
        <taxon>Chrysomeloidea</taxon>
        <taxon>Chrysomelidae</taxon>
        <taxon>Chrysomelinae</taxon>
        <taxon>Chrysomelini</taxon>
        <taxon>Phaedon</taxon>
    </lineage>
</organism>
<dbReference type="GO" id="GO:0005737">
    <property type="term" value="C:cytoplasm"/>
    <property type="evidence" value="ECO:0007669"/>
    <property type="project" value="TreeGrafter"/>
</dbReference>
<dbReference type="Pfam" id="PF13855">
    <property type="entry name" value="LRR_8"/>
    <property type="match status" value="1"/>
</dbReference>
<evidence type="ECO:0000256" key="1">
    <source>
        <dbReference type="ARBA" id="ARBA00022614"/>
    </source>
</evidence>
<reference evidence="3" key="1">
    <citation type="submission" date="2022-01" db="EMBL/GenBank/DDBJ databases">
        <authorList>
            <person name="King R."/>
        </authorList>
    </citation>
    <scope>NUCLEOTIDE SEQUENCE</scope>
</reference>
<evidence type="ECO:0000313" key="3">
    <source>
        <dbReference type="EMBL" id="CAG9823098.1"/>
    </source>
</evidence>
<reference evidence="3" key="2">
    <citation type="submission" date="2022-10" db="EMBL/GenBank/DDBJ databases">
        <authorList>
            <consortium name="ENA_rothamsted_submissions"/>
            <consortium name="culmorum"/>
            <person name="King R."/>
        </authorList>
    </citation>
    <scope>NUCLEOTIDE SEQUENCE</scope>
</reference>
<evidence type="ECO:0008006" key="5">
    <source>
        <dbReference type="Google" id="ProtNLM"/>
    </source>
</evidence>
<dbReference type="SMART" id="SM00369">
    <property type="entry name" value="LRR_TYP"/>
    <property type="match status" value="4"/>
</dbReference>
<sequence>MTFSSMAVTPVRAKDIAPTKLSIKNRSEYPSKGFPRTLEELHINDIKRCGVDTGIFQLSKLRILDLSNNIIEFVPEALNLLPNLKELNLSHNSLHLSKARQWDWLGGNLSKTLQSLDLSHNELIVVPNQISKLHQLSTLLLNSNCLRGLPAGIGNLKSLKVFSASKNNISSLPGSMKKLKLQSIDVSHNSFLQDIPRRAATISNPLPVCTLKEYSSRKVLGARLAYPPGSLPSTVIHYLDNANYCVCGRACFQVYVKSSHHLMLTSIAETVNTSVGEKMFVPMDCYFCSMKCFSVAFQARNRNPIVR</sequence>
<proteinExistence type="predicted"/>
<dbReference type="AlphaFoldDB" id="A0A9N9SHG9"/>
<dbReference type="PRINTS" id="PR00019">
    <property type="entry name" value="LEURICHRPT"/>
</dbReference>
<dbReference type="PROSITE" id="PS51450">
    <property type="entry name" value="LRR"/>
    <property type="match status" value="2"/>
</dbReference>
<dbReference type="InterPro" id="IPR003591">
    <property type="entry name" value="Leu-rich_rpt_typical-subtyp"/>
</dbReference>
<accession>A0A9N9SHG9</accession>
<dbReference type="InterPro" id="IPR001611">
    <property type="entry name" value="Leu-rich_rpt"/>
</dbReference>
<dbReference type="EMBL" id="OU896712">
    <property type="protein sequence ID" value="CAG9823098.1"/>
    <property type="molecule type" value="Genomic_DNA"/>
</dbReference>
<name>A0A9N9SHG9_PHACE</name>
<dbReference type="InterPro" id="IPR032675">
    <property type="entry name" value="LRR_dom_sf"/>
</dbReference>
<dbReference type="InterPro" id="IPR050216">
    <property type="entry name" value="LRR_domain-containing"/>
</dbReference>
<dbReference type="PANTHER" id="PTHR48051">
    <property type="match status" value="1"/>
</dbReference>
<keyword evidence="4" id="KW-1185">Reference proteome</keyword>
<dbReference type="Gene3D" id="3.80.10.10">
    <property type="entry name" value="Ribonuclease Inhibitor"/>
    <property type="match status" value="2"/>
</dbReference>
<evidence type="ECO:0000313" key="4">
    <source>
        <dbReference type="Proteomes" id="UP001153737"/>
    </source>
</evidence>
<gene>
    <name evidence="3" type="ORF">PHAECO_LOCUS10051</name>
</gene>
<evidence type="ECO:0000256" key="2">
    <source>
        <dbReference type="ARBA" id="ARBA00022737"/>
    </source>
</evidence>
<dbReference type="Proteomes" id="UP001153737">
    <property type="component" value="Chromosome 6"/>
</dbReference>
<dbReference type="PANTHER" id="PTHR48051:SF52">
    <property type="entry name" value="LEUCINE-RICH REPEAT PROTEIN 1"/>
    <property type="match status" value="1"/>
</dbReference>